<gene>
    <name evidence="3" type="ORF">CLV25_11833</name>
</gene>
<reference evidence="3 4" key="1">
    <citation type="submission" date="2019-03" db="EMBL/GenBank/DDBJ databases">
        <title>Genomic Encyclopedia of Archaeal and Bacterial Type Strains, Phase II (KMG-II): from individual species to whole genera.</title>
        <authorList>
            <person name="Goeker M."/>
        </authorList>
    </citation>
    <scope>NUCLEOTIDE SEQUENCE [LARGE SCALE GENOMIC DNA]</scope>
    <source>
        <strain evidence="3 4">RL-C</strain>
    </source>
</reference>
<dbReference type="InterPro" id="IPR057727">
    <property type="entry name" value="WCX_dom"/>
</dbReference>
<sequence length="311" mass="35875">MEQPNLEALLRLMKMLTNNTSLRIPQIAERLRISTRSVERYIETLRHSGFIINHPRGGAPYLEKHSPFFKEISELVHFTDEETDVVRRVVDAIDENNPLKGQIRRKLHNAHHLPYMPEVVVREQDCRNIHLIIEAIETEKQATLQAYRSANSNEVSNRLVEPFAFTTNYQQVWCYELASSCCKLFKVARIGNVSILETPWQHENLHREGFIDLFRMTGNNRYSVELHLNVRAYNLLIEEYPLAQKNTAVNADGSYQFRAEVTRLEGVGRFVMGLLPDITIVNSPELAEFVGKRLEELKNNFSTTVAVGEGR</sequence>
<comment type="caution">
    <text evidence="3">The sequence shown here is derived from an EMBL/GenBank/DDBJ whole genome shotgun (WGS) entry which is preliminary data.</text>
</comment>
<dbReference type="InterPro" id="IPR036390">
    <property type="entry name" value="WH_DNA-bd_sf"/>
</dbReference>
<evidence type="ECO:0000313" key="3">
    <source>
        <dbReference type="EMBL" id="TCN62707.1"/>
    </source>
</evidence>
<dbReference type="Pfam" id="PF08279">
    <property type="entry name" value="HTH_11"/>
    <property type="match status" value="1"/>
</dbReference>
<dbReference type="GO" id="GO:0003677">
    <property type="term" value="F:DNA binding"/>
    <property type="evidence" value="ECO:0007669"/>
    <property type="project" value="UniProtKB-KW"/>
</dbReference>
<evidence type="ECO:0000259" key="2">
    <source>
        <dbReference type="Pfam" id="PF25583"/>
    </source>
</evidence>
<organism evidence="3 4">
    <name type="scientific">Acetobacteroides hydrogenigenes</name>
    <dbReference type="NCBI Taxonomy" id="979970"/>
    <lineage>
        <taxon>Bacteria</taxon>
        <taxon>Pseudomonadati</taxon>
        <taxon>Bacteroidota</taxon>
        <taxon>Bacteroidia</taxon>
        <taxon>Bacteroidales</taxon>
        <taxon>Rikenellaceae</taxon>
        <taxon>Acetobacteroides</taxon>
    </lineage>
</organism>
<evidence type="ECO:0000313" key="4">
    <source>
        <dbReference type="Proteomes" id="UP000294830"/>
    </source>
</evidence>
<feature type="domain" description="WCX" evidence="2">
    <location>
        <begin position="221"/>
        <end position="297"/>
    </location>
</feature>
<dbReference type="Pfam" id="PF25583">
    <property type="entry name" value="WCX"/>
    <property type="match status" value="1"/>
</dbReference>
<keyword evidence="3" id="KW-0238">DNA-binding</keyword>
<dbReference type="InterPro" id="IPR013196">
    <property type="entry name" value="HTH_11"/>
</dbReference>
<keyword evidence="4" id="KW-1185">Reference proteome</keyword>
<dbReference type="SUPFAM" id="SSF46785">
    <property type="entry name" value="Winged helix' DNA-binding domain"/>
    <property type="match status" value="1"/>
</dbReference>
<feature type="domain" description="Helix-turn-helix type 11" evidence="1">
    <location>
        <begin position="10"/>
        <end position="53"/>
    </location>
</feature>
<dbReference type="PANTHER" id="PTHR34580">
    <property type="match status" value="1"/>
</dbReference>
<dbReference type="OrthoDB" id="1315521at2"/>
<dbReference type="RefSeq" id="WP_131840369.1">
    <property type="nucleotide sequence ID" value="NZ_SLWB01000018.1"/>
</dbReference>
<protein>
    <submittedName>
        <fullName evidence="3">Putative DNA-binding transcriptional regulator YafY</fullName>
    </submittedName>
</protein>
<dbReference type="InterPro" id="IPR051534">
    <property type="entry name" value="CBASS_pafABC_assoc_protein"/>
</dbReference>
<dbReference type="AlphaFoldDB" id="A0A4R2E5E6"/>
<accession>A0A4R2E5E6</accession>
<dbReference type="PANTHER" id="PTHR34580:SF1">
    <property type="entry name" value="PROTEIN PAFC"/>
    <property type="match status" value="1"/>
</dbReference>
<dbReference type="Proteomes" id="UP000294830">
    <property type="component" value="Unassembled WGS sequence"/>
</dbReference>
<dbReference type="InterPro" id="IPR036388">
    <property type="entry name" value="WH-like_DNA-bd_sf"/>
</dbReference>
<proteinExistence type="predicted"/>
<dbReference type="PROSITE" id="PS52050">
    <property type="entry name" value="WYL"/>
    <property type="match status" value="1"/>
</dbReference>
<evidence type="ECO:0000259" key="1">
    <source>
        <dbReference type="Pfam" id="PF08279"/>
    </source>
</evidence>
<dbReference type="Gene3D" id="1.10.10.10">
    <property type="entry name" value="Winged helix-like DNA-binding domain superfamily/Winged helix DNA-binding domain"/>
    <property type="match status" value="1"/>
</dbReference>
<name>A0A4R2E5E6_9BACT</name>
<dbReference type="EMBL" id="SLWB01000018">
    <property type="protein sequence ID" value="TCN62707.1"/>
    <property type="molecule type" value="Genomic_DNA"/>
</dbReference>